<feature type="transmembrane region" description="Helical" evidence="6">
    <location>
        <begin position="229"/>
        <end position="256"/>
    </location>
</feature>
<dbReference type="GO" id="GO:0003677">
    <property type="term" value="F:DNA binding"/>
    <property type="evidence" value="ECO:0007669"/>
    <property type="project" value="UniProtKB-KW"/>
</dbReference>
<protein>
    <submittedName>
        <fullName evidence="8">MerR family transcriptional regulator</fullName>
    </submittedName>
</protein>
<dbReference type="SMART" id="SM00422">
    <property type="entry name" value="HTH_MERR"/>
    <property type="match status" value="1"/>
</dbReference>
<evidence type="ECO:0000256" key="6">
    <source>
        <dbReference type="SAM" id="Phobius"/>
    </source>
</evidence>
<keyword evidence="5 6" id="KW-0472">Membrane</keyword>
<dbReference type="GO" id="GO:0003700">
    <property type="term" value="F:DNA-binding transcription factor activity"/>
    <property type="evidence" value="ECO:0007669"/>
    <property type="project" value="InterPro"/>
</dbReference>
<gene>
    <name evidence="8" type="ORF">H9787_02065</name>
</gene>
<accession>A0A9D2LHP9</accession>
<dbReference type="Proteomes" id="UP000823824">
    <property type="component" value="Unassembled WGS sequence"/>
</dbReference>
<keyword evidence="4" id="KW-0238">DNA-binding</keyword>
<dbReference type="PANTHER" id="PTHR30204">
    <property type="entry name" value="REDOX-CYCLING DRUG-SENSING TRANSCRIPTIONAL ACTIVATOR SOXR"/>
    <property type="match status" value="1"/>
</dbReference>
<feature type="transmembrane region" description="Helical" evidence="6">
    <location>
        <begin position="187"/>
        <end position="208"/>
    </location>
</feature>
<evidence type="ECO:0000313" key="9">
    <source>
        <dbReference type="Proteomes" id="UP000823824"/>
    </source>
</evidence>
<dbReference type="CDD" id="cd00592">
    <property type="entry name" value="HTH_MerR-like"/>
    <property type="match status" value="1"/>
</dbReference>
<dbReference type="Pfam" id="PF13411">
    <property type="entry name" value="MerR_1"/>
    <property type="match status" value="1"/>
</dbReference>
<evidence type="ECO:0000256" key="2">
    <source>
        <dbReference type="ARBA" id="ARBA00022692"/>
    </source>
</evidence>
<evidence type="ECO:0000256" key="5">
    <source>
        <dbReference type="ARBA" id="ARBA00023136"/>
    </source>
</evidence>
<evidence type="ECO:0000256" key="3">
    <source>
        <dbReference type="ARBA" id="ARBA00022989"/>
    </source>
</evidence>
<sequence>MTSKEMEIRSGVPRANIRYYEAEGLLSPARSGNGYRDYSEEDLRTLEKIKLLRRLGVTIEELRALRDGKADLAAVLDRRLAEVGGQRAALGRVERVCGDLRQTGATFAGLDPGKYLADLDAPALPGEGGPWWEKASAPALPETDRLPTVCSASRRLFARMFDEFLLFQVLFVGMCLARYNADRANELAVGVGTTVLLGLLEALSLHLFGTTPGKALLGMRLTGPDGRKLSFGAGLLRYVRMLWHGLGVGIPIWTWFQMGRTVLRCWNGEPQPWDDGVAYIAKPFRGRYAASLILAVLLALTVGEAVNSWSQLPPNRGDLTVAEFAENYNRQAEYLGFGAGTYLDETGRWQEEPRDPNTVTLGELFEIEPWDEARELHFTLEDGHITAITLTGTIENVEEGVDTPNGLVPRIVMSLAWGREGASFWSLSRQAQLTELERRDWSKDFVIHQPGVVITSDIQQSGLSYHENSFYDWHAEQPENRLSFTYTVALDNG</sequence>
<dbReference type="EMBL" id="DWZJ01000013">
    <property type="protein sequence ID" value="HJB12481.1"/>
    <property type="molecule type" value="Genomic_DNA"/>
</dbReference>
<keyword evidence="3 6" id="KW-1133">Transmembrane helix</keyword>
<evidence type="ECO:0000256" key="1">
    <source>
        <dbReference type="ARBA" id="ARBA00004141"/>
    </source>
</evidence>
<evidence type="ECO:0000259" key="7">
    <source>
        <dbReference type="PROSITE" id="PS50937"/>
    </source>
</evidence>
<dbReference type="Gene3D" id="1.10.1660.10">
    <property type="match status" value="1"/>
</dbReference>
<name>A0A9D2LHP9_9FIRM</name>
<dbReference type="InterPro" id="IPR010432">
    <property type="entry name" value="RDD"/>
</dbReference>
<organism evidence="8 9">
    <name type="scientific">Candidatus Oscillibacter excrementigallinarum</name>
    <dbReference type="NCBI Taxonomy" id="2838716"/>
    <lineage>
        <taxon>Bacteria</taxon>
        <taxon>Bacillati</taxon>
        <taxon>Bacillota</taxon>
        <taxon>Clostridia</taxon>
        <taxon>Eubacteriales</taxon>
        <taxon>Oscillospiraceae</taxon>
        <taxon>Oscillibacter</taxon>
    </lineage>
</organism>
<dbReference type="AlphaFoldDB" id="A0A9D2LHP9"/>
<comment type="subcellular location">
    <subcellularLocation>
        <location evidence="1">Membrane</location>
        <topology evidence="1">Multi-pass membrane protein</topology>
    </subcellularLocation>
</comment>
<dbReference type="InterPro" id="IPR047057">
    <property type="entry name" value="MerR_fam"/>
</dbReference>
<proteinExistence type="predicted"/>
<evidence type="ECO:0000256" key="4">
    <source>
        <dbReference type="ARBA" id="ARBA00023125"/>
    </source>
</evidence>
<dbReference type="PANTHER" id="PTHR30204:SF93">
    <property type="entry name" value="HTH MERR-TYPE DOMAIN-CONTAINING PROTEIN"/>
    <property type="match status" value="1"/>
</dbReference>
<dbReference type="PROSITE" id="PS50937">
    <property type="entry name" value="HTH_MERR_2"/>
    <property type="match status" value="1"/>
</dbReference>
<dbReference type="Pfam" id="PF06271">
    <property type="entry name" value="RDD"/>
    <property type="match status" value="1"/>
</dbReference>
<dbReference type="InterPro" id="IPR000551">
    <property type="entry name" value="MerR-type_HTH_dom"/>
</dbReference>
<feature type="transmembrane region" description="Helical" evidence="6">
    <location>
        <begin position="288"/>
        <end position="306"/>
    </location>
</feature>
<comment type="caution">
    <text evidence="8">The sequence shown here is derived from an EMBL/GenBank/DDBJ whole genome shotgun (WGS) entry which is preliminary data.</text>
</comment>
<feature type="transmembrane region" description="Helical" evidence="6">
    <location>
        <begin position="164"/>
        <end position="181"/>
    </location>
</feature>
<keyword evidence="2 6" id="KW-0812">Transmembrane</keyword>
<feature type="domain" description="HTH merR-type" evidence="7">
    <location>
        <begin position="1"/>
        <end position="68"/>
    </location>
</feature>
<evidence type="ECO:0000313" key="8">
    <source>
        <dbReference type="EMBL" id="HJB12481.1"/>
    </source>
</evidence>
<dbReference type="GO" id="GO:0016020">
    <property type="term" value="C:membrane"/>
    <property type="evidence" value="ECO:0007669"/>
    <property type="project" value="UniProtKB-SubCell"/>
</dbReference>
<reference evidence="8" key="1">
    <citation type="journal article" date="2021" name="PeerJ">
        <title>Extensive microbial diversity within the chicken gut microbiome revealed by metagenomics and culture.</title>
        <authorList>
            <person name="Gilroy R."/>
            <person name="Ravi A."/>
            <person name="Getino M."/>
            <person name="Pursley I."/>
            <person name="Horton D.L."/>
            <person name="Alikhan N.F."/>
            <person name="Baker D."/>
            <person name="Gharbi K."/>
            <person name="Hall N."/>
            <person name="Watson M."/>
            <person name="Adriaenssens E.M."/>
            <person name="Foster-Nyarko E."/>
            <person name="Jarju S."/>
            <person name="Secka A."/>
            <person name="Antonio M."/>
            <person name="Oren A."/>
            <person name="Chaudhuri R.R."/>
            <person name="La Ragione R."/>
            <person name="Hildebrand F."/>
            <person name="Pallen M.J."/>
        </authorList>
    </citation>
    <scope>NUCLEOTIDE SEQUENCE</scope>
    <source>
        <strain evidence="8">ChiBcec18-1249</strain>
    </source>
</reference>
<dbReference type="SUPFAM" id="SSF46955">
    <property type="entry name" value="Putative DNA-binding domain"/>
    <property type="match status" value="1"/>
</dbReference>
<reference evidence="8" key="2">
    <citation type="submission" date="2021-04" db="EMBL/GenBank/DDBJ databases">
        <authorList>
            <person name="Gilroy R."/>
        </authorList>
    </citation>
    <scope>NUCLEOTIDE SEQUENCE</scope>
    <source>
        <strain evidence="8">ChiBcec18-1249</strain>
    </source>
</reference>
<dbReference type="InterPro" id="IPR009061">
    <property type="entry name" value="DNA-bd_dom_put_sf"/>
</dbReference>